<dbReference type="InterPro" id="IPR033107">
    <property type="entry name" value="EIF-4B_RRM"/>
</dbReference>
<dbReference type="Pfam" id="PF03803">
    <property type="entry name" value="Scramblase"/>
    <property type="match status" value="2"/>
</dbReference>
<dbReference type="SMART" id="SM00360">
    <property type="entry name" value="RRM"/>
    <property type="match status" value="1"/>
</dbReference>
<dbReference type="OrthoDB" id="191150at2759"/>
<dbReference type="GO" id="GO:0003723">
    <property type="term" value="F:RNA binding"/>
    <property type="evidence" value="ECO:0007669"/>
    <property type="project" value="UniProtKB-UniRule"/>
</dbReference>
<dbReference type="GO" id="GO:0005886">
    <property type="term" value="C:plasma membrane"/>
    <property type="evidence" value="ECO:0007669"/>
    <property type="project" value="TreeGrafter"/>
</dbReference>
<dbReference type="InterPro" id="IPR012677">
    <property type="entry name" value="Nucleotide-bd_a/b_plait_sf"/>
</dbReference>
<name>A0A7R8XB86_9CRUS</name>
<evidence type="ECO:0000313" key="7">
    <source>
        <dbReference type="Proteomes" id="UP000677054"/>
    </source>
</evidence>
<feature type="compositionally biased region" description="Basic and acidic residues" evidence="4">
    <location>
        <begin position="184"/>
        <end position="214"/>
    </location>
</feature>
<dbReference type="Gene3D" id="3.30.70.330">
    <property type="match status" value="1"/>
</dbReference>
<protein>
    <recommendedName>
        <fullName evidence="5">RRM domain-containing protein</fullName>
    </recommendedName>
</protein>
<gene>
    <name evidence="6" type="ORF">DSTB1V02_LOCUS3870</name>
</gene>
<feature type="region of interest" description="Disordered" evidence="4">
    <location>
        <begin position="172"/>
        <end position="224"/>
    </location>
</feature>
<keyword evidence="7" id="KW-1185">Reference proteome</keyword>
<feature type="domain" description="RRM" evidence="5">
    <location>
        <begin position="96"/>
        <end position="173"/>
    </location>
</feature>
<dbReference type="PANTHER" id="PTHR23248:SF9">
    <property type="entry name" value="PHOSPHOLIPID SCRAMBLASE"/>
    <property type="match status" value="1"/>
</dbReference>
<dbReference type="GO" id="GO:0017128">
    <property type="term" value="F:phospholipid scramblase activity"/>
    <property type="evidence" value="ECO:0007669"/>
    <property type="project" value="InterPro"/>
</dbReference>
<dbReference type="PROSITE" id="PS50102">
    <property type="entry name" value="RRM"/>
    <property type="match status" value="1"/>
</dbReference>
<feature type="region of interest" description="Disordered" evidence="4">
    <location>
        <begin position="454"/>
        <end position="593"/>
    </location>
</feature>
<sequence>MGLDVSGFYVNMASQGKKAKKVKGKTVALTEFLADNNEDPGDGRAVVHVPKKSYSWADEVDDDDVLNTERVVLPTAPKASRGPDVDPDRIPSEPPFTVRVSNLSYDLDLEDIQKFFKELKVADIRLPRENGDSGRLKGYGFIDFEDQQSLLEALAMNELALKNRKVRIDLAGFDDRSGGGMGGRRGDRDRDRDRDRGDDRTLGDWRSARDEERGPPPPTQSYRNAWSLVLNPQVLIENVVMEETEDLKGMDGMVVIVPSTDEIEGLTGIGTVALIETEALIETAVLTGTVALMEFVTVALGTGIVIEVLGTGTGTVIEALEIETGTVIEALGTGTVIDAQTEGLRVEVEVLRAEVEVSRAEVEGLRVEVGGLRVEAEGLEAVAKKMTVAFPGNGIGDSVIEGLTEVGEHEEKTQRGIETKMKKVDPHQEALSLVEGNRERPRLKLQPRTAPIEEVGTPATASTTIFGGAKPVDTAAREREIEQRLLRENVNSDHPAGPGSEAGRSPKARSQSPPLPSQVQRKTDSSKPSHDHDRDHGERDTESPSGEVRKAPPPQRKGEEGRGNRKMEKGGSTSRPSRSPKEYEPAPPPNYEMANKFAGLQVEDVEDDGENVGLTANERALDALDVFLVLVFSSLCWVSRPFEQIVRSELIRVISILSPCSQKVSRTLKSPFLASPGSSVDLELLLRYRYMGNILMELRDLSFKISPHSVSSIPQFAFDLDQAGAVGGGGSGGGWIPRPEQRVMCPPGLEYLTMVDQLLIQQKVELLEAFTGFETANKYSVKNSMGQRVYVAAEDSDCCTRNICGPIRPFGMKIFDNHKKEVMHLYRPLMCDSCWFPCCLQELEVSAPPGQLIGMVQQEWSILTPEFRIVDAVGNKLAHISGPFCTFSLCGDVEFQVFYPLLPRFRQRVRVRIQVKAVDGMTIGKISKQWSGLVKEAFTDADNFGVSFPLELDVNLKALILAATFLIDFMFFEKKGNKENDGLGMF</sequence>
<comment type="similarity">
    <text evidence="1">Belongs to the phospholipid scramblase family.</text>
</comment>
<dbReference type="Pfam" id="PF00076">
    <property type="entry name" value="RRM_1"/>
    <property type="match status" value="1"/>
</dbReference>
<evidence type="ECO:0000259" key="5">
    <source>
        <dbReference type="PROSITE" id="PS50102"/>
    </source>
</evidence>
<feature type="compositionally biased region" description="Polar residues" evidence="4">
    <location>
        <begin position="508"/>
        <end position="520"/>
    </location>
</feature>
<keyword evidence="2 3" id="KW-0694">RNA-binding</keyword>
<proteinExistence type="inferred from homology"/>
<dbReference type="PANTHER" id="PTHR23248">
    <property type="entry name" value="PHOSPHOLIPID SCRAMBLASE-RELATED"/>
    <property type="match status" value="1"/>
</dbReference>
<feature type="compositionally biased region" description="Basic and acidic residues" evidence="4">
    <location>
        <begin position="475"/>
        <end position="491"/>
    </location>
</feature>
<accession>A0A7R8XB86</accession>
<evidence type="ECO:0000313" key="6">
    <source>
        <dbReference type="EMBL" id="CAD7243965.1"/>
    </source>
</evidence>
<organism evidence="6">
    <name type="scientific">Darwinula stevensoni</name>
    <dbReference type="NCBI Taxonomy" id="69355"/>
    <lineage>
        <taxon>Eukaryota</taxon>
        <taxon>Metazoa</taxon>
        <taxon>Ecdysozoa</taxon>
        <taxon>Arthropoda</taxon>
        <taxon>Crustacea</taxon>
        <taxon>Oligostraca</taxon>
        <taxon>Ostracoda</taxon>
        <taxon>Podocopa</taxon>
        <taxon>Podocopida</taxon>
        <taxon>Darwinulocopina</taxon>
        <taxon>Darwinuloidea</taxon>
        <taxon>Darwinulidae</taxon>
        <taxon>Darwinula</taxon>
    </lineage>
</organism>
<dbReference type="EMBL" id="CAJPEV010000534">
    <property type="protein sequence ID" value="CAG0886219.1"/>
    <property type="molecule type" value="Genomic_DNA"/>
</dbReference>
<dbReference type="InterPro" id="IPR005552">
    <property type="entry name" value="Scramblase"/>
</dbReference>
<reference evidence="6" key="1">
    <citation type="submission" date="2020-11" db="EMBL/GenBank/DDBJ databases">
        <authorList>
            <person name="Tran Van P."/>
        </authorList>
    </citation>
    <scope>NUCLEOTIDE SEQUENCE</scope>
</reference>
<evidence type="ECO:0000256" key="4">
    <source>
        <dbReference type="SAM" id="MobiDB-lite"/>
    </source>
</evidence>
<dbReference type="InterPro" id="IPR035979">
    <property type="entry name" value="RBD_domain_sf"/>
</dbReference>
<dbReference type="AlphaFoldDB" id="A0A7R8XB86"/>
<dbReference type="InterPro" id="IPR000504">
    <property type="entry name" value="RRM_dom"/>
</dbReference>
<evidence type="ECO:0000256" key="3">
    <source>
        <dbReference type="PROSITE-ProRule" id="PRU00176"/>
    </source>
</evidence>
<dbReference type="EMBL" id="LR900051">
    <property type="protein sequence ID" value="CAD7243965.1"/>
    <property type="molecule type" value="Genomic_DNA"/>
</dbReference>
<dbReference type="Proteomes" id="UP000677054">
    <property type="component" value="Unassembled WGS sequence"/>
</dbReference>
<evidence type="ECO:0000256" key="2">
    <source>
        <dbReference type="ARBA" id="ARBA00022884"/>
    </source>
</evidence>
<feature type="compositionally biased region" description="Basic and acidic residues" evidence="4">
    <location>
        <begin position="521"/>
        <end position="569"/>
    </location>
</feature>
<dbReference type="SUPFAM" id="SSF54928">
    <property type="entry name" value="RNA-binding domain, RBD"/>
    <property type="match status" value="1"/>
</dbReference>
<evidence type="ECO:0000256" key="1">
    <source>
        <dbReference type="ARBA" id="ARBA00005350"/>
    </source>
</evidence>
<dbReference type="CDD" id="cd12402">
    <property type="entry name" value="RRM_eIF4B"/>
    <property type="match status" value="1"/>
</dbReference>